<gene>
    <name evidence="3" type="ORF">QFZ36_001173</name>
</gene>
<evidence type="ECO:0000313" key="4">
    <source>
        <dbReference type="Proteomes" id="UP001236806"/>
    </source>
</evidence>
<evidence type="ECO:0000256" key="1">
    <source>
        <dbReference type="SAM" id="MobiDB-lite"/>
    </source>
</evidence>
<sequence>MDFPLSSSVILVVAVVLWIVWVAPYVLRNRRHQFQAVGDFLADTPAEDVPDPRAGLVLKLAAQQEKAMDTRKSTGSATATGSTATAGHFKIRYGRTAIALAGLLSLLTAFVSAVLLAFGLGSPVLPLACAALAVASVVLLRRLAIRDRKAKVNAAFRSAMAAPAARPATAQVPPKPEAVPARAESPLFDAEADRPKIKPLTATELREAALAVAVAAGDTSAVQAAPGTTWEPVEVPKPVYVAAAKAERPAPEPLELPEAPKATGKPSLKQGAAVVPAVPAAEAQQLTKAQSALSNLDDVLQRRRA</sequence>
<keyword evidence="2" id="KW-0812">Transmembrane</keyword>
<dbReference type="EMBL" id="JAUSXB010000001">
    <property type="protein sequence ID" value="MDQ0673612.1"/>
    <property type="molecule type" value="Genomic_DNA"/>
</dbReference>
<feature type="transmembrane region" description="Helical" evidence="2">
    <location>
        <begin position="6"/>
        <end position="27"/>
    </location>
</feature>
<feature type="transmembrane region" description="Helical" evidence="2">
    <location>
        <begin position="97"/>
        <end position="118"/>
    </location>
</feature>
<evidence type="ECO:0000256" key="2">
    <source>
        <dbReference type="SAM" id="Phobius"/>
    </source>
</evidence>
<reference evidence="3 4" key="1">
    <citation type="submission" date="2023-07" db="EMBL/GenBank/DDBJ databases">
        <title>Comparative genomics of wheat-associated soil bacteria to identify genetic determinants of phenazine resistance.</title>
        <authorList>
            <person name="Mouncey N."/>
        </authorList>
    </citation>
    <scope>NUCLEOTIDE SEQUENCE [LARGE SCALE GENOMIC DNA]</scope>
    <source>
        <strain evidence="3 4">W1I3</strain>
    </source>
</reference>
<evidence type="ECO:0000313" key="3">
    <source>
        <dbReference type="EMBL" id="MDQ0673612.1"/>
    </source>
</evidence>
<evidence type="ECO:0008006" key="5">
    <source>
        <dbReference type="Google" id="ProtNLM"/>
    </source>
</evidence>
<feature type="region of interest" description="Disordered" evidence="1">
    <location>
        <begin position="167"/>
        <end position="186"/>
    </location>
</feature>
<protein>
    <recommendedName>
        <fullName evidence="5">Transmembrane protein</fullName>
    </recommendedName>
</protein>
<comment type="caution">
    <text evidence="3">The sequence shown here is derived from an EMBL/GenBank/DDBJ whole genome shotgun (WGS) entry which is preliminary data.</text>
</comment>
<organism evidence="3 4">
    <name type="scientific">Pseudarthrobacter siccitolerans</name>
    <dbReference type="NCBI Taxonomy" id="861266"/>
    <lineage>
        <taxon>Bacteria</taxon>
        <taxon>Bacillati</taxon>
        <taxon>Actinomycetota</taxon>
        <taxon>Actinomycetes</taxon>
        <taxon>Micrococcales</taxon>
        <taxon>Micrococcaceae</taxon>
        <taxon>Pseudarthrobacter</taxon>
    </lineage>
</organism>
<feature type="region of interest" description="Disordered" evidence="1">
    <location>
        <begin position="248"/>
        <end position="270"/>
    </location>
</feature>
<dbReference type="RefSeq" id="WP_306634670.1">
    <property type="nucleotide sequence ID" value="NZ_JAUSXB010000001.1"/>
</dbReference>
<accession>A0ABU0PIS8</accession>
<proteinExistence type="predicted"/>
<keyword evidence="2" id="KW-0472">Membrane</keyword>
<keyword evidence="4" id="KW-1185">Reference proteome</keyword>
<dbReference type="Proteomes" id="UP001236806">
    <property type="component" value="Unassembled WGS sequence"/>
</dbReference>
<feature type="transmembrane region" description="Helical" evidence="2">
    <location>
        <begin position="124"/>
        <end position="144"/>
    </location>
</feature>
<name>A0ABU0PIS8_9MICC</name>
<keyword evidence="2" id="KW-1133">Transmembrane helix</keyword>